<feature type="region of interest" description="Disordered" evidence="1">
    <location>
        <begin position="63"/>
        <end position="82"/>
    </location>
</feature>
<accession>A0AAV6INQ1</accession>
<protein>
    <recommendedName>
        <fullName evidence="4">Secreted protein</fullName>
    </recommendedName>
</protein>
<reference evidence="2" key="1">
    <citation type="submission" date="2020-08" db="EMBL/GenBank/DDBJ databases">
        <title>Plant Genome Project.</title>
        <authorList>
            <person name="Zhang R.-G."/>
        </authorList>
    </citation>
    <scope>NUCLEOTIDE SEQUENCE</scope>
    <source>
        <strain evidence="2">WSP0</strain>
        <tissue evidence="2">Leaf</tissue>
    </source>
</reference>
<evidence type="ECO:0000256" key="1">
    <source>
        <dbReference type="SAM" id="MobiDB-lite"/>
    </source>
</evidence>
<sequence length="82" mass="8768">MAPVVAPEVLILVLAPKPAPVAAPDVAPIHVPPLVHEVNVEEEEDPKELPFDGDAAEAAYWDTQSFGSEDSVNGPDNREPLF</sequence>
<dbReference type="Proteomes" id="UP000823749">
    <property type="component" value="Chromosome 10"/>
</dbReference>
<organism evidence="2 3">
    <name type="scientific">Rhododendron griersonianum</name>
    <dbReference type="NCBI Taxonomy" id="479676"/>
    <lineage>
        <taxon>Eukaryota</taxon>
        <taxon>Viridiplantae</taxon>
        <taxon>Streptophyta</taxon>
        <taxon>Embryophyta</taxon>
        <taxon>Tracheophyta</taxon>
        <taxon>Spermatophyta</taxon>
        <taxon>Magnoliopsida</taxon>
        <taxon>eudicotyledons</taxon>
        <taxon>Gunneridae</taxon>
        <taxon>Pentapetalae</taxon>
        <taxon>asterids</taxon>
        <taxon>Ericales</taxon>
        <taxon>Ericaceae</taxon>
        <taxon>Ericoideae</taxon>
        <taxon>Rhodoreae</taxon>
        <taxon>Rhododendron</taxon>
    </lineage>
</organism>
<evidence type="ECO:0000313" key="2">
    <source>
        <dbReference type="EMBL" id="KAG5528345.1"/>
    </source>
</evidence>
<keyword evidence="3" id="KW-1185">Reference proteome</keyword>
<dbReference type="AlphaFoldDB" id="A0AAV6INQ1"/>
<evidence type="ECO:0000313" key="3">
    <source>
        <dbReference type="Proteomes" id="UP000823749"/>
    </source>
</evidence>
<proteinExistence type="predicted"/>
<gene>
    <name evidence="2" type="ORF">RHGRI_029125</name>
</gene>
<name>A0AAV6INQ1_9ERIC</name>
<evidence type="ECO:0008006" key="4">
    <source>
        <dbReference type="Google" id="ProtNLM"/>
    </source>
</evidence>
<dbReference type="EMBL" id="JACTNZ010000010">
    <property type="protein sequence ID" value="KAG5528345.1"/>
    <property type="molecule type" value="Genomic_DNA"/>
</dbReference>
<comment type="caution">
    <text evidence="2">The sequence shown here is derived from an EMBL/GenBank/DDBJ whole genome shotgun (WGS) entry which is preliminary data.</text>
</comment>